<comment type="caution">
    <text evidence="6">The sequence shown here is derived from an EMBL/GenBank/DDBJ whole genome shotgun (WGS) entry which is preliminary data.</text>
</comment>
<dbReference type="PRINTS" id="PR00207">
    <property type="entry name" value="FLAGELLIN"/>
</dbReference>
<gene>
    <name evidence="6" type="ORF">A3F84_11655</name>
</gene>
<keyword evidence="2 3" id="KW-0975">Bacterial flagellum</keyword>
<dbReference type="SUPFAM" id="SSF64518">
    <property type="entry name" value="Phase 1 flagellin"/>
    <property type="match status" value="1"/>
</dbReference>
<evidence type="ECO:0000256" key="3">
    <source>
        <dbReference type="RuleBase" id="RU362073"/>
    </source>
</evidence>
<comment type="subcellular location">
    <subcellularLocation>
        <location evidence="3">Secreted</location>
    </subcellularLocation>
    <subcellularLocation>
        <location evidence="3">Bacterial flagellum</location>
    </subcellularLocation>
</comment>
<protein>
    <recommendedName>
        <fullName evidence="3">Flagellin</fullName>
    </recommendedName>
</protein>
<dbReference type="Pfam" id="PF00700">
    <property type="entry name" value="Flagellin_C"/>
    <property type="match status" value="1"/>
</dbReference>
<dbReference type="PANTHER" id="PTHR42792">
    <property type="entry name" value="FLAGELLIN"/>
    <property type="match status" value="1"/>
</dbReference>
<dbReference type="Gene3D" id="3.30.70.2120">
    <property type="match status" value="1"/>
</dbReference>
<dbReference type="InterPro" id="IPR042187">
    <property type="entry name" value="Flagellin_C_sub2"/>
</dbReference>
<dbReference type="Pfam" id="PF00669">
    <property type="entry name" value="Flagellin_N"/>
    <property type="match status" value="1"/>
</dbReference>
<reference evidence="6 7" key="1">
    <citation type="journal article" date="2016" name="Nat. Commun.">
        <title>Thousands of microbial genomes shed light on interconnected biogeochemical processes in an aquifer system.</title>
        <authorList>
            <person name="Anantharaman K."/>
            <person name="Brown C.T."/>
            <person name="Hug L.A."/>
            <person name="Sharon I."/>
            <person name="Castelle C.J."/>
            <person name="Probst A.J."/>
            <person name="Thomas B.C."/>
            <person name="Singh A."/>
            <person name="Wilkins M.J."/>
            <person name="Karaoz U."/>
            <person name="Brodie E.L."/>
            <person name="Williams K.H."/>
            <person name="Hubbard S.S."/>
            <person name="Banfield J.F."/>
        </authorList>
    </citation>
    <scope>NUCLEOTIDE SEQUENCE [LARGE SCALE GENOMIC DNA]</scope>
    <source>
        <strain evidence="7">RIFCSPLOWO2_12_FULL_64_10</strain>
    </source>
</reference>
<evidence type="ECO:0000313" key="7">
    <source>
        <dbReference type="Proteomes" id="UP000178606"/>
    </source>
</evidence>
<dbReference type="Gene3D" id="1.20.1330.10">
    <property type="entry name" value="f41 fragment of flagellin, N-terminal domain"/>
    <property type="match status" value="1"/>
</dbReference>
<accession>A0A1F6CDA1</accession>
<evidence type="ECO:0000259" key="4">
    <source>
        <dbReference type="Pfam" id="PF00669"/>
    </source>
</evidence>
<keyword evidence="3" id="KW-0964">Secreted</keyword>
<dbReference type="EMBL" id="MFKF01000270">
    <property type="protein sequence ID" value="OGG47164.1"/>
    <property type="molecule type" value="Genomic_DNA"/>
</dbReference>
<feature type="domain" description="Flagellin N-terminal" evidence="4">
    <location>
        <begin position="5"/>
        <end position="140"/>
    </location>
</feature>
<comment type="function">
    <text evidence="3">Flagellin is the subunit protein which polymerizes to form the filaments of bacterial flagella.</text>
</comment>
<evidence type="ECO:0000256" key="1">
    <source>
        <dbReference type="ARBA" id="ARBA00005709"/>
    </source>
</evidence>
<dbReference type="Gene3D" id="6.10.10.10">
    <property type="entry name" value="Flagellar export chaperone, C-terminal domain"/>
    <property type="match status" value="1"/>
</dbReference>
<evidence type="ECO:0000256" key="2">
    <source>
        <dbReference type="ARBA" id="ARBA00023143"/>
    </source>
</evidence>
<dbReference type="GO" id="GO:0005198">
    <property type="term" value="F:structural molecule activity"/>
    <property type="evidence" value="ECO:0007669"/>
    <property type="project" value="UniProtKB-UniRule"/>
</dbReference>
<evidence type="ECO:0000313" key="6">
    <source>
        <dbReference type="EMBL" id="OGG47164.1"/>
    </source>
</evidence>
<dbReference type="GO" id="GO:0009288">
    <property type="term" value="C:bacterial-type flagellum"/>
    <property type="evidence" value="ECO:0007669"/>
    <property type="project" value="UniProtKB-SubCell"/>
</dbReference>
<organism evidence="6 7">
    <name type="scientific">Handelsmanbacteria sp. (strain RIFCSPLOWO2_12_FULL_64_10)</name>
    <dbReference type="NCBI Taxonomy" id="1817868"/>
    <lineage>
        <taxon>Bacteria</taxon>
        <taxon>Candidatus Handelsmaniibacteriota</taxon>
    </lineage>
</organism>
<dbReference type="InterPro" id="IPR001029">
    <property type="entry name" value="Flagellin_N"/>
</dbReference>
<dbReference type="InterPro" id="IPR001492">
    <property type="entry name" value="Flagellin"/>
</dbReference>
<evidence type="ECO:0000259" key="5">
    <source>
        <dbReference type="Pfam" id="PF00700"/>
    </source>
</evidence>
<dbReference type="Proteomes" id="UP000178606">
    <property type="component" value="Unassembled WGS sequence"/>
</dbReference>
<sequence>MPLRVNTNITALNTRRQLLINNGELGKRIERLSSGLRINRAADDAAGLSVSESMRAQISGLKQAVRNAEHGVNLIQTAEGALNEVSAILIRMRELAVQSASSTINDTNRLALNSEVTQLVSEIDRIASSTSYNNTALLTGFGNTVCTTLAISTALDSTTTGLTSTQISGAQAGTYTFVDTGSDNDLTLGNGTVTQTISIGTILDGDSVATGTTALANFDRLGIVLNLDDAYTDGDLDGLTLLISEGTGGSFQIGPNDRSTDRIELSIGDLRATGPNLNLSGVAVNSITSARSALAVLDLAVSTVSQQRGDLGAFQNRLGFTIRSINNTIENVQASESSIRDADIAEEVSAFTRAQILVQSSTALLAQANAIPQNALTLLQ</sequence>
<proteinExistence type="inferred from homology"/>
<dbReference type="InterPro" id="IPR046358">
    <property type="entry name" value="Flagellin_C"/>
</dbReference>
<feature type="domain" description="Flagellin C-terminal" evidence="5">
    <location>
        <begin position="295"/>
        <end position="379"/>
    </location>
</feature>
<dbReference type="PANTHER" id="PTHR42792:SF2">
    <property type="entry name" value="FLAGELLIN"/>
    <property type="match status" value="1"/>
</dbReference>
<comment type="similarity">
    <text evidence="1 3">Belongs to the bacterial flagellin family.</text>
</comment>
<name>A0A1F6CDA1_HANXR</name>
<dbReference type="GO" id="GO:0005576">
    <property type="term" value="C:extracellular region"/>
    <property type="evidence" value="ECO:0007669"/>
    <property type="project" value="UniProtKB-SubCell"/>
</dbReference>
<dbReference type="AlphaFoldDB" id="A0A1F6CDA1"/>